<feature type="compositionally biased region" description="Basic residues" evidence="1">
    <location>
        <begin position="327"/>
        <end position="340"/>
    </location>
</feature>
<comment type="caution">
    <text evidence="2">The sequence shown here is derived from an EMBL/GenBank/DDBJ whole genome shotgun (WGS) entry which is preliminary data.</text>
</comment>
<dbReference type="InterPro" id="IPR013745">
    <property type="entry name" value="Bit61/PRR5"/>
</dbReference>
<feature type="region of interest" description="Disordered" evidence="1">
    <location>
        <begin position="244"/>
        <end position="285"/>
    </location>
</feature>
<feature type="compositionally biased region" description="Polar residues" evidence="1">
    <location>
        <begin position="68"/>
        <end position="80"/>
    </location>
</feature>
<dbReference type="GeneID" id="92035559"/>
<evidence type="ECO:0000313" key="3">
    <source>
        <dbReference type="Proteomes" id="UP001360953"/>
    </source>
</evidence>
<feature type="compositionally biased region" description="Low complexity" evidence="1">
    <location>
        <begin position="1"/>
        <end position="11"/>
    </location>
</feature>
<feature type="compositionally biased region" description="Basic and acidic residues" evidence="1">
    <location>
        <begin position="254"/>
        <end position="266"/>
    </location>
</feature>
<gene>
    <name evidence="2" type="ORF">J3D65DRAFT_663304</name>
</gene>
<feature type="compositionally biased region" description="Low complexity" evidence="1">
    <location>
        <begin position="669"/>
        <end position="683"/>
    </location>
</feature>
<organism evidence="2 3">
    <name type="scientific">Phyllosticta citribraziliensis</name>
    <dbReference type="NCBI Taxonomy" id="989973"/>
    <lineage>
        <taxon>Eukaryota</taxon>
        <taxon>Fungi</taxon>
        <taxon>Dikarya</taxon>
        <taxon>Ascomycota</taxon>
        <taxon>Pezizomycotina</taxon>
        <taxon>Dothideomycetes</taxon>
        <taxon>Dothideomycetes incertae sedis</taxon>
        <taxon>Botryosphaeriales</taxon>
        <taxon>Phyllostictaceae</taxon>
        <taxon>Phyllosticta</taxon>
    </lineage>
</organism>
<feature type="compositionally biased region" description="Polar residues" evidence="1">
    <location>
        <begin position="110"/>
        <end position="124"/>
    </location>
</feature>
<feature type="compositionally biased region" description="Low complexity" evidence="1">
    <location>
        <begin position="797"/>
        <end position="820"/>
    </location>
</feature>
<evidence type="ECO:0000313" key="2">
    <source>
        <dbReference type="EMBL" id="KAK7544023.1"/>
    </source>
</evidence>
<dbReference type="PANTHER" id="PTHR32428">
    <property type="entry name" value="TARGET OF RAPAMYCIN COMPLEX 2 SUBUNIT BIT61-RELATED"/>
    <property type="match status" value="1"/>
</dbReference>
<accession>A0ABR1M9R8</accession>
<reference evidence="2 3" key="1">
    <citation type="submission" date="2024-04" db="EMBL/GenBank/DDBJ databases">
        <title>Phyllosticta paracitricarpa is synonymous to the EU quarantine fungus P. citricarpa based on phylogenomic analyses.</title>
        <authorList>
            <consortium name="Lawrence Berkeley National Laboratory"/>
            <person name="Van ingen-buijs V.A."/>
            <person name="Van westerhoven A.C."/>
            <person name="Haridas S."/>
            <person name="Skiadas P."/>
            <person name="Martin F."/>
            <person name="Groenewald J.Z."/>
            <person name="Crous P.W."/>
            <person name="Seidl M.F."/>
        </authorList>
    </citation>
    <scope>NUCLEOTIDE SEQUENCE [LARGE SCALE GENOMIC DNA]</scope>
    <source>
        <strain evidence="2 3">CPC 17464</strain>
    </source>
</reference>
<dbReference type="PANTHER" id="PTHR32428:SF2">
    <property type="entry name" value="TARGET OF RAPAMYCIN COMPLEX 2 SUBUNIT BIT61-RELATED"/>
    <property type="match status" value="1"/>
</dbReference>
<keyword evidence="3" id="KW-1185">Reference proteome</keyword>
<dbReference type="Proteomes" id="UP001360953">
    <property type="component" value="Unassembled WGS sequence"/>
</dbReference>
<name>A0ABR1M9R8_9PEZI</name>
<feature type="region of interest" description="Disordered" evidence="1">
    <location>
        <begin position="1"/>
        <end position="196"/>
    </location>
</feature>
<protein>
    <submittedName>
        <fullName evidence="2">HbrB-like-domain-containing protein</fullName>
    </submittedName>
</protein>
<feature type="compositionally biased region" description="Polar residues" evidence="1">
    <location>
        <begin position="412"/>
        <end position="421"/>
    </location>
</feature>
<dbReference type="Pfam" id="PF08539">
    <property type="entry name" value="HbrB"/>
    <property type="match status" value="1"/>
</dbReference>
<feature type="compositionally biased region" description="Basic residues" evidence="1">
    <location>
        <begin position="749"/>
        <end position="759"/>
    </location>
</feature>
<feature type="compositionally biased region" description="Polar residues" evidence="1">
    <location>
        <begin position="351"/>
        <end position="360"/>
    </location>
</feature>
<feature type="compositionally biased region" description="Polar residues" evidence="1">
    <location>
        <begin position="377"/>
        <end position="388"/>
    </location>
</feature>
<feature type="compositionally biased region" description="Low complexity" evidence="1">
    <location>
        <begin position="152"/>
        <end position="162"/>
    </location>
</feature>
<feature type="compositionally biased region" description="Low complexity" evidence="1">
    <location>
        <begin position="701"/>
        <end position="739"/>
    </location>
</feature>
<sequence>MATSSPRSQLASPPPQPPPSSRPHGPPSVPTAGHAYYDGDSSDSDASRRTVSVVRQQPQPPPLHHYHSTATVAPSLSDHPNLNPARDRPPSHLGHRPRQHSQGFFEPSLPTASSSNVSNMSNLTASQIAAQAAMHAQSHDTQHHRKRSTTVPEPASPANAPPARRKPSSPGPTVPLLSVGAGSVQHQNGLPGSQQGAATAAASMVFPKSPLASPAVGPFASSRPMSPAVIGDFKPVKEKSKMKLFSKPKSIGISKDKEKEDKDKKAPTLPSPNRPGMYSSPSLSKLVNQSTTSLVDPSLSAASLYSTANASTSTLVPGDKATEKEKEKHRHHFLSRQKHKLKDDHHHLPLSSASSNSKPTDPNAPQPLYNFAAPNSPGHSTSFAQSMTGLDLRHGGRGLRQKKKEEKEAKSHATSTETMETTYRRGDASIEIDRTDWPSATALSTSVPSQGLLSAGLALDTPLTSVANLGSIFGLPGMTPDDAWPLIKARVLLIFEGEDPRPPIEDFNALVSIHLRRCIQRQAPIIIIEDLAELLQTGFGSLDQTLRHVPDDRLVPRLVDMWTVVLCTILPFMQAVFLPLDMEFKGRGIMNPKEAAGFWGASLPNRSRADSDEGLSRCKSIPTVGEELDVRRLTLLAFRDTVILPRNEALMAIFSRLSLENINVGLADSQSSSDAPSFSHASPGPQRPGTSTSLGDSGWPNSTSHSHNSASNILESTSSSYSQTFSSNSRSRATSNTSAGSFHSLPSTVHHHGHVRARSNPHNTYTPSHHYGGGGSSYASFQQQQQQQHQAHHHQQPPRAATPATATTTATSSSSSTAPPARHPPPMDTAKVMETVARMLQCVSIVISLRSGDEAQALMERLAAELKYNWFGRGRTGRNRRGFVGRKGTNAAAGAGAGAGSAVGVVGFGALGGGGPHALPLPLPPGVRAGEGV</sequence>
<feature type="compositionally biased region" description="Low complexity" evidence="1">
    <location>
        <begin position="125"/>
        <end position="136"/>
    </location>
</feature>
<proteinExistence type="predicted"/>
<feature type="region of interest" description="Disordered" evidence="1">
    <location>
        <begin position="311"/>
        <end position="421"/>
    </location>
</feature>
<feature type="compositionally biased region" description="Low complexity" evidence="1">
    <location>
        <begin position="777"/>
        <end position="789"/>
    </location>
</feature>
<feature type="compositionally biased region" description="Polar residues" evidence="1">
    <location>
        <begin position="184"/>
        <end position="196"/>
    </location>
</feature>
<feature type="compositionally biased region" description="Pro residues" evidence="1">
    <location>
        <begin position="12"/>
        <end position="29"/>
    </location>
</feature>
<evidence type="ECO:0000256" key="1">
    <source>
        <dbReference type="SAM" id="MobiDB-lite"/>
    </source>
</evidence>
<dbReference type="EMBL" id="JBBPEH010000001">
    <property type="protein sequence ID" value="KAK7544023.1"/>
    <property type="molecule type" value="Genomic_DNA"/>
</dbReference>
<feature type="region of interest" description="Disordered" evidence="1">
    <location>
        <begin position="669"/>
        <end position="828"/>
    </location>
</feature>
<dbReference type="RefSeq" id="XP_066659258.1">
    <property type="nucleotide sequence ID" value="XM_066802653.1"/>
</dbReference>